<dbReference type="Pfam" id="PF00023">
    <property type="entry name" value="Ank"/>
    <property type="match status" value="2"/>
</dbReference>
<name>A0ABD2XIV5_9HYME</name>
<proteinExistence type="predicted"/>
<feature type="repeat" description="ANK" evidence="3">
    <location>
        <begin position="279"/>
        <end position="311"/>
    </location>
</feature>
<dbReference type="Pfam" id="PF12796">
    <property type="entry name" value="Ank_2"/>
    <property type="match status" value="1"/>
</dbReference>
<keyword evidence="5" id="KW-1185">Reference proteome</keyword>
<dbReference type="PROSITE" id="PS50297">
    <property type="entry name" value="ANK_REP_REGION"/>
    <property type="match status" value="4"/>
</dbReference>
<dbReference type="InterPro" id="IPR036770">
    <property type="entry name" value="Ankyrin_rpt-contain_sf"/>
</dbReference>
<feature type="repeat" description="ANK" evidence="3">
    <location>
        <begin position="469"/>
        <end position="502"/>
    </location>
</feature>
<evidence type="ECO:0000256" key="1">
    <source>
        <dbReference type="ARBA" id="ARBA00022737"/>
    </source>
</evidence>
<dbReference type="SUPFAM" id="SSF48403">
    <property type="entry name" value="Ankyrin repeat"/>
    <property type="match status" value="1"/>
</dbReference>
<dbReference type="PRINTS" id="PR01415">
    <property type="entry name" value="ANKYRIN"/>
</dbReference>
<dbReference type="Proteomes" id="UP001627154">
    <property type="component" value="Unassembled WGS sequence"/>
</dbReference>
<evidence type="ECO:0000313" key="4">
    <source>
        <dbReference type="EMBL" id="KAL3404928.1"/>
    </source>
</evidence>
<protein>
    <submittedName>
        <fullName evidence="4">Uncharacterized protein</fullName>
    </submittedName>
</protein>
<evidence type="ECO:0000256" key="3">
    <source>
        <dbReference type="PROSITE-ProRule" id="PRU00023"/>
    </source>
</evidence>
<dbReference type="EMBL" id="JBJJXI010000022">
    <property type="protein sequence ID" value="KAL3404928.1"/>
    <property type="molecule type" value="Genomic_DNA"/>
</dbReference>
<feature type="repeat" description="ANK" evidence="3">
    <location>
        <begin position="563"/>
        <end position="590"/>
    </location>
</feature>
<dbReference type="Pfam" id="PF13857">
    <property type="entry name" value="Ank_5"/>
    <property type="match status" value="1"/>
</dbReference>
<dbReference type="PROSITE" id="PS50088">
    <property type="entry name" value="ANK_REPEAT"/>
    <property type="match status" value="4"/>
</dbReference>
<dbReference type="SMART" id="SM00248">
    <property type="entry name" value="ANK"/>
    <property type="match status" value="10"/>
</dbReference>
<feature type="repeat" description="ANK" evidence="3">
    <location>
        <begin position="353"/>
        <end position="385"/>
    </location>
</feature>
<dbReference type="AlphaFoldDB" id="A0ABD2XIV5"/>
<keyword evidence="2 3" id="KW-0040">ANK repeat</keyword>
<reference evidence="4 5" key="1">
    <citation type="journal article" date="2024" name="bioRxiv">
        <title>A reference genome for Trichogramma kaykai: A tiny desert-dwelling parasitoid wasp with competing sex-ratio distorters.</title>
        <authorList>
            <person name="Culotta J."/>
            <person name="Lindsey A.R."/>
        </authorList>
    </citation>
    <scope>NUCLEOTIDE SEQUENCE [LARGE SCALE GENOMIC DNA]</scope>
    <source>
        <strain evidence="4 5">KSX58</strain>
    </source>
</reference>
<evidence type="ECO:0000256" key="2">
    <source>
        <dbReference type="ARBA" id="ARBA00023043"/>
    </source>
</evidence>
<organism evidence="4 5">
    <name type="scientific">Trichogramma kaykai</name>
    <dbReference type="NCBI Taxonomy" id="54128"/>
    <lineage>
        <taxon>Eukaryota</taxon>
        <taxon>Metazoa</taxon>
        <taxon>Ecdysozoa</taxon>
        <taxon>Arthropoda</taxon>
        <taxon>Hexapoda</taxon>
        <taxon>Insecta</taxon>
        <taxon>Pterygota</taxon>
        <taxon>Neoptera</taxon>
        <taxon>Endopterygota</taxon>
        <taxon>Hymenoptera</taxon>
        <taxon>Apocrita</taxon>
        <taxon>Proctotrupomorpha</taxon>
        <taxon>Chalcidoidea</taxon>
        <taxon>Trichogrammatidae</taxon>
        <taxon>Trichogramma</taxon>
    </lineage>
</organism>
<gene>
    <name evidence="4" type="ORF">TKK_002579</name>
</gene>
<dbReference type="InterPro" id="IPR002110">
    <property type="entry name" value="Ankyrin_rpt"/>
</dbReference>
<evidence type="ECO:0000313" key="5">
    <source>
        <dbReference type="Proteomes" id="UP001627154"/>
    </source>
</evidence>
<comment type="caution">
    <text evidence="4">The sequence shown here is derived from an EMBL/GenBank/DDBJ whole genome shotgun (WGS) entry which is preliminary data.</text>
</comment>
<keyword evidence="1" id="KW-0677">Repeat</keyword>
<accession>A0ABD2XIV5</accession>
<dbReference type="Gene3D" id="1.25.40.20">
    <property type="entry name" value="Ankyrin repeat-containing domain"/>
    <property type="match status" value="4"/>
</dbReference>
<dbReference type="PANTHER" id="PTHR24198:SF188">
    <property type="entry name" value="ANKYRIN REPEAT DOMAIN 55"/>
    <property type="match status" value="1"/>
</dbReference>
<dbReference type="PANTHER" id="PTHR24198">
    <property type="entry name" value="ANKYRIN REPEAT AND PROTEIN KINASE DOMAIN-CONTAINING PROTEIN"/>
    <property type="match status" value="1"/>
</dbReference>
<sequence length="792" mass="89849">MATSIDLREEPSENPEIIHEPIVEVLVVPSLGDQLIESQAEDDLDGEVISQIYSTLLNWTSLSIPDLLDYWRREDIDFILMTVASDMSVEEFRPNGAAIIRFLAASGYRDEPPLDEAGRPIEGRVTALHRVDEARYSYDTHTDTDRQLFRDLFLIYDRFDVNYVDPRRGWSHFRAACEFGLDDVVEKFLVHGRVDPDLGLDPDTRWTHLQTAMYHEHWRTVELLLRHGAEPNLFNEGGYALLHHVAMTLDDKPRKVELLFETCRELGLPVEVDALDDARGETPFHHAVENGNLKIAESLLRHGADPSLARRLDGRTPLHIVCETLDFEQLLRFLKICPGQVVLEQIRAWDKPPSNTPLHLAAERADARSVELLLRLGADPNAASETGGETPLHRLGCRVDSTAEMSKWKATVLTLLRYGADPNLADGGGRLPLHRICEALGCDALREFLEACDETRQPIELAIDARDNAGQSPLHSAARWADDARMIELLLRRGADAKARDSDDSTPLHLLCQRTTEKTLKRYFHEVERYHWDDDRLLDTLFRVAEELSDERVSIVIDARDGSGRTALQLAVANLKPNCVRALLSHGADLASFLFPTEAYFAKTFEPSSYEEEDGRPVAERIVTALKLASSALACVEHLESSGRYYYELDHRDDLLTIVKFFREHGLFRVRMRGFDDDWPEAVARDPELAQKAGKCMLTPCLSLHDLTGLGYEAAARLVAHAQFCKFDLATDEDWKSDERLAMFLAHLLARMSAGFFRRLRPLLDDPDLRWLRRLAESSDFYRACEEAIECL</sequence>